<evidence type="ECO:0000313" key="2">
    <source>
        <dbReference type="Proteomes" id="UP000535589"/>
    </source>
</evidence>
<reference evidence="1 2" key="1">
    <citation type="submission" date="2020-04" db="EMBL/GenBank/DDBJ databases">
        <title>Vibrio sp. SM6, a novel species isolated from seawater.</title>
        <authorList>
            <person name="Wang X."/>
        </authorList>
    </citation>
    <scope>NUCLEOTIDE SEQUENCE [LARGE SCALE GENOMIC DNA]</scope>
    <source>
        <strain evidence="1 2">SM6</strain>
    </source>
</reference>
<sequence>MNFRDPELILEKRFRGGKCSYYQVASISRDEIALKDIVQGGQFVFMRRNLEAHIQNGVLKQITKADVPSALFVEPVSKKAKARQSARQLDDEREMERRYQYVRAVLDEVPAYTQKRLEPWLIDATGRFDDPSPPCWRTVSRWVSIFIESGWKKNSLRPGHTNKGNRAVRVDPIVIKLLEEVVKEHCLASARINYTKAHKDFVSRLEKINDKRVKDGLTALKPTSYGTTVNRFKN</sequence>
<name>A0A7X8YIS9_9VIBR</name>
<organism evidence="1 2">
    <name type="scientific">Vibrio agarilyticus</name>
    <dbReference type="NCBI Taxonomy" id="2726741"/>
    <lineage>
        <taxon>Bacteria</taxon>
        <taxon>Pseudomonadati</taxon>
        <taxon>Pseudomonadota</taxon>
        <taxon>Gammaproteobacteria</taxon>
        <taxon>Vibrionales</taxon>
        <taxon>Vibrionaceae</taxon>
        <taxon>Vibrio</taxon>
    </lineage>
</organism>
<gene>
    <name evidence="1" type="ORF">HGP28_18780</name>
</gene>
<keyword evidence="2" id="KW-1185">Reference proteome</keyword>
<protein>
    <submittedName>
        <fullName evidence="1">Uncharacterized protein</fullName>
    </submittedName>
</protein>
<dbReference type="EMBL" id="JABAIK010000037">
    <property type="protein sequence ID" value="NLS14906.1"/>
    <property type="molecule type" value="Genomic_DNA"/>
</dbReference>
<comment type="caution">
    <text evidence="1">The sequence shown here is derived from an EMBL/GenBank/DDBJ whole genome shotgun (WGS) entry which is preliminary data.</text>
</comment>
<dbReference type="Proteomes" id="UP000535589">
    <property type="component" value="Unassembled WGS sequence"/>
</dbReference>
<evidence type="ECO:0000313" key="1">
    <source>
        <dbReference type="EMBL" id="NLS14906.1"/>
    </source>
</evidence>
<accession>A0A7X8YIS9</accession>
<proteinExistence type="predicted"/>
<dbReference type="AlphaFoldDB" id="A0A7X8YIS9"/>
<dbReference type="RefSeq" id="WP_168837976.1">
    <property type="nucleotide sequence ID" value="NZ_JABAIK010000037.1"/>
</dbReference>